<dbReference type="EMBL" id="BJXJ01000044">
    <property type="protein sequence ID" value="GEM77223.1"/>
    <property type="molecule type" value="Genomic_DNA"/>
</dbReference>
<gene>
    <name evidence="3" type="ORF">VSA01S_33350</name>
</gene>
<evidence type="ECO:0000256" key="2">
    <source>
        <dbReference type="SAM" id="SignalP"/>
    </source>
</evidence>
<dbReference type="OrthoDB" id="5906336at2"/>
<evidence type="ECO:0008006" key="5">
    <source>
        <dbReference type="Google" id="ProtNLM"/>
    </source>
</evidence>
<feature type="signal peptide" evidence="2">
    <location>
        <begin position="1"/>
        <end position="18"/>
    </location>
</feature>
<keyword evidence="4" id="KW-1185">Reference proteome</keyword>
<dbReference type="RefSeq" id="WP_039981878.1">
    <property type="nucleotide sequence ID" value="NZ_BAOJ01000081.1"/>
</dbReference>
<sequence>MKKSLIALCISAHFSLSAGGFPTIDVANLTQNISEYSLILKEYEQVLKQTGINTHELLTAINQYEQVLREYQVLLNQAKSLEYKIDRRDYSGITRDSLRFTEQYQGRQGSGNTQAVVNRYGSVAPKSELDTLASSALGYTPSDMSQAYTLANDANLMEHQRQSYQQRMVKSHQDIAHIDEQRVGLGEQSELATLQLMVEQNQVLIEQIATLNEVQLSNMTYSNQASQRRHHVEYQAAMKRLKAIQKANNTAIPVDERLLR</sequence>
<comment type="caution">
    <text evidence="3">The sequence shown here is derived from an EMBL/GenBank/DDBJ whole genome shotgun (WGS) entry which is preliminary data.</text>
</comment>
<evidence type="ECO:0000313" key="3">
    <source>
        <dbReference type="EMBL" id="GEM77223.1"/>
    </source>
</evidence>
<evidence type="ECO:0000256" key="1">
    <source>
        <dbReference type="SAM" id="Coils"/>
    </source>
</evidence>
<accession>A0A511QIU7</accession>
<keyword evidence="1" id="KW-0175">Coiled coil</keyword>
<dbReference type="AlphaFoldDB" id="A0A511QIU7"/>
<feature type="coiled-coil region" evidence="1">
    <location>
        <begin position="26"/>
        <end position="84"/>
    </location>
</feature>
<proteinExistence type="predicted"/>
<name>A0A511QIU7_9VIBR</name>
<organism evidence="3 4">
    <name type="scientific">Vibrio sagamiensis NBRC 104589</name>
    <dbReference type="NCBI Taxonomy" id="1219064"/>
    <lineage>
        <taxon>Bacteria</taxon>
        <taxon>Pseudomonadati</taxon>
        <taxon>Pseudomonadota</taxon>
        <taxon>Gammaproteobacteria</taxon>
        <taxon>Vibrionales</taxon>
        <taxon>Vibrionaceae</taxon>
        <taxon>Vibrio</taxon>
    </lineage>
</organism>
<dbReference type="Proteomes" id="UP000321922">
    <property type="component" value="Unassembled WGS sequence"/>
</dbReference>
<evidence type="ECO:0000313" key="4">
    <source>
        <dbReference type="Proteomes" id="UP000321922"/>
    </source>
</evidence>
<keyword evidence="2" id="KW-0732">Signal</keyword>
<feature type="chain" id="PRO_5021881618" description="P-type DNA transfer protein VirB5" evidence="2">
    <location>
        <begin position="19"/>
        <end position="260"/>
    </location>
</feature>
<reference evidence="3 4" key="1">
    <citation type="submission" date="2019-07" db="EMBL/GenBank/DDBJ databases">
        <title>Whole genome shotgun sequence of Vibrio sagamiensis NBRC 104589.</title>
        <authorList>
            <person name="Hosoyama A."/>
            <person name="Uohara A."/>
            <person name="Ohji S."/>
            <person name="Ichikawa N."/>
        </authorList>
    </citation>
    <scope>NUCLEOTIDE SEQUENCE [LARGE SCALE GENOMIC DNA]</scope>
    <source>
        <strain evidence="3 4">NBRC 104589</strain>
    </source>
</reference>
<protein>
    <recommendedName>
        <fullName evidence="5">P-type DNA transfer protein VirB5</fullName>
    </recommendedName>
</protein>